<name>A0A914S7T5_PAREQ</name>
<accession>A0A914S7T5</accession>
<protein>
    <submittedName>
        <fullName evidence="3">Uncharacterized protein</fullName>
    </submittedName>
</protein>
<evidence type="ECO:0000313" key="2">
    <source>
        <dbReference type="Proteomes" id="UP000887564"/>
    </source>
</evidence>
<proteinExistence type="predicted"/>
<organism evidence="2 3">
    <name type="scientific">Parascaris equorum</name>
    <name type="common">Equine roundworm</name>
    <dbReference type="NCBI Taxonomy" id="6256"/>
    <lineage>
        <taxon>Eukaryota</taxon>
        <taxon>Metazoa</taxon>
        <taxon>Ecdysozoa</taxon>
        <taxon>Nematoda</taxon>
        <taxon>Chromadorea</taxon>
        <taxon>Rhabditida</taxon>
        <taxon>Spirurina</taxon>
        <taxon>Ascaridomorpha</taxon>
        <taxon>Ascaridoidea</taxon>
        <taxon>Ascarididae</taxon>
        <taxon>Parascaris</taxon>
    </lineage>
</organism>
<dbReference type="Proteomes" id="UP000887564">
    <property type="component" value="Unplaced"/>
</dbReference>
<keyword evidence="1" id="KW-0812">Transmembrane</keyword>
<keyword evidence="2" id="KW-1185">Reference proteome</keyword>
<evidence type="ECO:0000256" key="1">
    <source>
        <dbReference type="SAM" id="Phobius"/>
    </source>
</evidence>
<keyword evidence="1" id="KW-0472">Membrane</keyword>
<evidence type="ECO:0000313" key="3">
    <source>
        <dbReference type="WBParaSite" id="PEQ_0001454201-mRNA-1"/>
    </source>
</evidence>
<keyword evidence="1" id="KW-1133">Transmembrane helix</keyword>
<reference evidence="3" key="1">
    <citation type="submission" date="2022-11" db="UniProtKB">
        <authorList>
            <consortium name="WormBaseParasite"/>
        </authorList>
    </citation>
    <scope>IDENTIFICATION</scope>
</reference>
<dbReference type="AlphaFoldDB" id="A0A914S7T5"/>
<sequence>MDDGVDYMHPDLKNNFVGFISVFYSIIFIH</sequence>
<feature type="transmembrane region" description="Helical" evidence="1">
    <location>
        <begin position="12"/>
        <end position="29"/>
    </location>
</feature>
<dbReference type="WBParaSite" id="PEQ_0001454201-mRNA-1">
    <property type="protein sequence ID" value="PEQ_0001454201-mRNA-1"/>
    <property type="gene ID" value="PEQ_0001454201"/>
</dbReference>